<name>A0AAV4Q2A1_CAEEX</name>
<evidence type="ECO:0000313" key="1">
    <source>
        <dbReference type="EMBL" id="GIY01548.1"/>
    </source>
</evidence>
<protein>
    <submittedName>
        <fullName evidence="1">Uncharacterized protein</fullName>
    </submittedName>
</protein>
<gene>
    <name evidence="1" type="ORF">CEXT_647931</name>
</gene>
<sequence length="116" mass="13330">MQPKNQLSRFTKWNFIHPQGLIKESNPWSDTMARRSFKAVCRTGSRWSWFGTVSLSSPANPRDLKTGAFEVLKFIRSLRGWPKETFSAAPIIRGSFFHVRGQGASSSWFGEHLTRR</sequence>
<accession>A0AAV4Q2A1</accession>
<dbReference type="AlphaFoldDB" id="A0AAV4Q2A1"/>
<dbReference type="EMBL" id="BPLR01005334">
    <property type="protein sequence ID" value="GIY01548.1"/>
    <property type="molecule type" value="Genomic_DNA"/>
</dbReference>
<evidence type="ECO:0000313" key="2">
    <source>
        <dbReference type="Proteomes" id="UP001054945"/>
    </source>
</evidence>
<keyword evidence="2" id="KW-1185">Reference proteome</keyword>
<comment type="caution">
    <text evidence="1">The sequence shown here is derived from an EMBL/GenBank/DDBJ whole genome shotgun (WGS) entry which is preliminary data.</text>
</comment>
<organism evidence="1 2">
    <name type="scientific">Caerostris extrusa</name>
    <name type="common">Bark spider</name>
    <name type="synonym">Caerostris bankana</name>
    <dbReference type="NCBI Taxonomy" id="172846"/>
    <lineage>
        <taxon>Eukaryota</taxon>
        <taxon>Metazoa</taxon>
        <taxon>Ecdysozoa</taxon>
        <taxon>Arthropoda</taxon>
        <taxon>Chelicerata</taxon>
        <taxon>Arachnida</taxon>
        <taxon>Araneae</taxon>
        <taxon>Araneomorphae</taxon>
        <taxon>Entelegynae</taxon>
        <taxon>Araneoidea</taxon>
        <taxon>Araneidae</taxon>
        <taxon>Caerostris</taxon>
    </lineage>
</organism>
<dbReference type="Proteomes" id="UP001054945">
    <property type="component" value="Unassembled WGS sequence"/>
</dbReference>
<reference evidence="1 2" key="1">
    <citation type="submission" date="2021-06" db="EMBL/GenBank/DDBJ databases">
        <title>Caerostris extrusa draft genome.</title>
        <authorList>
            <person name="Kono N."/>
            <person name="Arakawa K."/>
        </authorList>
    </citation>
    <scope>NUCLEOTIDE SEQUENCE [LARGE SCALE GENOMIC DNA]</scope>
</reference>
<proteinExistence type="predicted"/>